<feature type="non-terminal residue" evidence="3">
    <location>
        <position position="157"/>
    </location>
</feature>
<dbReference type="EMBL" id="UINC01114951">
    <property type="protein sequence ID" value="SVC85622.1"/>
    <property type="molecule type" value="Genomic_DNA"/>
</dbReference>
<evidence type="ECO:0000256" key="2">
    <source>
        <dbReference type="SAM" id="Phobius"/>
    </source>
</evidence>
<dbReference type="AlphaFoldDB" id="A0A382QLM4"/>
<evidence type="ECO:0000313" key="3">
    <source>
        <dbReference type="EMBL" id="SVC85622.1"/>
    </source>
</evidence>
<feature type="coiled-coil region" evidence="1">
    <location>
        <begin position="63"/>
        <end position="90"/>
    </location>
</feature>
<evidence type="ECO:0000256" key="1">
    <source>
        <dbReference type="SAM" id="Coils"/>
    </source>
</evidence>
<keyword evidence="2" id="KW-1133">Transmembrane helix</keyword>
<keyword evidence="1" id="KW-0175">Coiled coil</keyword>
<name>A0A382QLM4_9ZZZZ</name>
<proteinExistence type="predicted"/>
<protein>
    <submittedName>
        <fullName evidence="3">Uncharacterized protein</fullName>
    </submittedName>
</protein>
<feature type="transmembrane region" description="Helical" evidence="2">
    <location>
        <begin position="112"/>
        <end position="130"/>
    </location>
</feature>
<gene>
    <name evidence="3" type="ORF">METZ01_LOCUS338476</name>
</gene>
<accession>A0A382QLM4</accession>
<reference evidence="3" key="1">
    <citation type="submission" date="2018-05" db="EMBL/GenBank/DDBJ databases">
        <authorList>
            <person name="Lanie J.A."/>
            <person name="Ng W.-L."/>
            <person name="Kazmierczak K.M."/>
            <person name="Andrzejewski T.M."/>
            <person name="Davidsen T.M."/>
            <person name="Wayne K.J."/>
            <person name="Tettelin H."/>
            <person name="Glass J.I."/>
            <person name="Rusch D."/>
            <person name="Podicherti R."/>
            <person name="Tsui H.-C.T."/>
            <person name="Winkler M.E."/>
        </authorList>
    </citation>
    <scope>NUCLEOTIDE SEQUENCE</scope>
</reference>
<sequence length="157" mass="17988">MEEISEQSTKLANKKRAMSDFAKEIKIKSKQNTKTKAELLIKKEKFEALIVKNRRGTIPSLKASNISSNLGDLKNKIETLEDRRTKEERGMEKSILIPFAKPYNSTMDEDHLGFLVGVIFFLVIITWFPLSETSRMGFECDNGDLVDMIDFDDGYKD</sequence>
<organism evidence="3">
    <name type="scientific">marine metagenome</name>
    <dbReference type="NCBI Taxonomy" id="408172"/>
    <lineage>
        <taxon>unclassified sequences</taxon>
        <taxon>metagenomes</taxon>
        <taxon>ecological metagenomes</taxon>
    </lineage>
</organism>
<keyword evidence="2" id="KW-0812">Transmembrane</keyword>
<keyword evidence="2" id="KW-0472">Membrane</keyword>